<evidence type="ECO:0000256" key="1">
    <source>
        <dbReference type="SAM" id="MobiDB-lite"/>
    </source>
</evidence>
<gene>
    <name evidence="3" type="ORF">RM574_03310</name>
</gene>
<sequence length="185" mass="18896">MPPESTPADGPRVPVGSTRDPDPLSSPQVRGERVKERIYASLTLLAVLVGYGQSEHPSHEGVAVAVAATALGLWLATLVADLQAHPVAHARRAGSHAVRHALYTSSPLLTSAAGPLILTALSALGVMELDTALWISVGSEVAGLALWGYAGGRRSGRGVPRAVLSAALNAVIGVFVAGVKVLAGH</sequence>
<protein>
    <recommendedName>
        <fullName evidence="5">Integral membrane protein</fullName>
    </recommendedName>
</protein>
<accession>A0ABD5DZ61</accession>
<keyword evidence="2" id="KW-0472">Membrane</keyword>
<feature type="transmembrane region" description="Helical" evidence="2">
    <location>
        <begin position="60"/>
        <end position="80"/>
    </location>
</feature>
<keyword evidence="2" id="KW-0812">Transmembrane</keyword>
<evidence type="ECO:0000313" key="3">
    <source>
        <dbReference type="EMBL" id="MDT0414505.1"/>
    </source>
</evidence>
<feature type="transmembrane region" description="Helical" evidence="2">
    <location>
        <begin position="162"/>
        <end position="183"/>
    </location>
</feature>
<organism evidence="3 4">
    <name type="scientific">Streptomyces evansiae</name>
    <dbReference type="NCBI Taxonomy" id="3075535"/>
    <lineage>
        <taxon>Bacteria</taxon>
        <taxon>Bacillati</taxon>
        <taxon>Actinomycetota</taxon>
        <taxon>Actinomycetes</taxon>
        <taxon>Kitasatosporales</taxon>
        <taxon>Streptomycetaceae</taxon>
        <taxon>Streptomyces</taxon>
    </lineage>
</organism>
<dbReference type="EMBL" id="JAVRER010000004">
    <property type="protein sequence ID" value="MDT0414505.1"/>
    <property type="molecule type" value="Genomic_DNA"/>
</dbReference>
<keyword evidence="2" id="KW-1133">Transmembrane helix</keyword>
<comment type="caution">
    <text evidence="3">The sequence shown here is derived from an EMBL/GenBank/DDBJ whole genome shotgun (WGS) entry which is preliminary data.</text>
</comment>
<evidence type="ECO:0000256" key="2">
    <source>
        <dbReference type="SAM" id="Phobius"/>
    </source>
</evidence>
<dbReference type="AlphaFoldDB" id="A0ABD5DZ61"/>
<dbReference type="Proteomes" id="UP001183607">
    <property type="component" value="Unassembled WGS sequence"/>
</dbReference>
<feature type="transmembrane region" description="Helical" evidence="2">
    <location>
        <begin position="132"/>
        <end position="150"/>
    </location>
</feature>
<feature type="transmembrane region" description="Helical" evidence="2">
    <location>
        <begin position="101"/>
        <end position="126"/>
    </location>
</feature>
<proteinExistence type="predicted"/>
<reference evidence="4" key="1">
    <citation type="submission" date="2023-07" db="EMBL/GenBank/DDBJ databases">
        <title>30 novel species of actinomycetes from the DSMZ collection.</title>
        <authorList>
            <person name="Nouioui I."/>
        </authorList>
    </citation>
    <scope>NUCLEOTIDE SEQUENCE [LARGE SCALE GENOMIC DNA]</scope>
    <source>
        <strain evidence="4">DSM 41982</strain>
    </source>
</reference>
<evidence type="ECO:0008006" key="5">
    <source>
        <dbReference type="Google" id="ProtNLM"/>
    </source>
</evidence>
<name>A0ABD5DZ61_9ACTN</name>
<feature type="region of interest" description="Disordered" evidence="1">
    <location>
        <begin position="1"/>
        <end position="32"/>
    </location>
</feature>
<dbReference type="RefSeq" id="WP_052862330.1">
    <property type="nucleotide sequence ID" value="NZ_JAVRER010000004.1"/>
</dbReference>
<evidence type="ECO:0000313" key="4">
    <source>
        <dbReference type="Proteomes" id="UP001183607"/>
    </source>
</evidence>